<gene>
    <name evidence="2" type="ORF">ACFOFO_24415</name>
</gene>
<dbReference type="PANTHER" id="PTHR48079:SF6">
    <property type="entry name" value="NAD(P)-BINDING DOMAIN-CONTAINING PROTEIN-RELATED"/>
    <property type="match status" value="1"/>
</dbReference>
<evidence type="ECO:0000313" key="3">
    <source>
        <dbReference type="Proteomes" id="UP001595530"/>
    </source>
</evidence>
<dbReference type="Pfam" id="PF01370">
    <property type="entry name" value="Epimerase"/>
    <property type="match status" value="1"/>
</dbReference>
<organism evidence="2 3">
    <name type="scientific">Undibacterium arcticum</name>
    <dbReference type="NCBI Taxonomy" id="1762892"/>
    <lineage>
        <taxon>Bacteria</taxon>
        <taxon>Pseudomonadati</taxon>
        <taxon>Pseudomonadota</taxon>
        <taxon>Betaproteobacteria</taxon>
        <taxon>Burkholderiales</taxon>
        <taxon>Oxalobacteraceae</taxon>
        <taxon>Undibacterium</taxon>
    </lineage>
</organism>
<sequence>MAGIKMRCGHTSIYSKMHITNSGMCIVNTFGRHENGHSFKIQLSSGHHIMATETTRSSVLILGAKGHLGQAAVNAFAAAGWRVIAQARSPMTNKWMANVETLECDALDTAKIIAAVPKVDVIVHALNPNYARWDALLPPVTSAVIAIAKASGGMLMVPGNVYNFGTSLPLLLSETTPFSADTGKAALRIQMEQTIAAAAAEQGFKSVVIRAGDFIGGSGTWLDMAITKSLDKGMVTSMGPDNLAHAWAYLPDLAEVFVRVAEQRSALTNFQVLHYPGITASGSDLHAALEAITGRKLKSKALPWWLFQMMALFSPMLRAVLQMRYLWQRPHGLVGTRLEHLIGRLPATSLQTALAASLPQLRTKSAPVRQ</sequence>
<evidence type="ECO:0000313" key="2">
    <source>
        <dbReference type="EMBL" id="MFC3111057.1"/>
    </source>
</evidence>
<dbReference type="EMBL" id="JBHRTP010000100">
    <property type="protein sequence ID" value="MFC3111057.1"/>
    <property type="molecule type" value="Genomic_DNA"/>
</dbReference>
<proteinExistence type="predicted"/>
<dbReference type="Gene3D" id="3.40.50.720">
    <property type="entry name" value="NAD(P)-binding Rossmann-like Domain"/>
    <property type="match status" value="1"/>
</dbReference>
<reference evidence="3" key="1">
    <citation type="journal article" date="2019" name="Int. J. Syst. Evol. Microbiol.">
        <title>The Global Catalogue of Microorganisms (GCM) 10K type strain sequencing project: providing services to taxonomists for standard genome sequencing and annotation.</title>
        <authorList>
            <consortium name="The Broad Institute Genomics Platform"/>
            <consortium name="The Broad Institute Genome Sequencing Center for Infectious Disease"/>
            <person name="Wu L."/>
            <person name="Ma J."/>
        </authorList>
    </citation>
    <scope>NUCLEOTIDE SEQUENCE [LARGE SCALE GENOMIC DNA]</scope>
    <source>
        <strain evidence="3">KCTC 42986</strain>
    </source>
</reference>
<comment type="caution">
    <text evidence="2">The sequence shown here is derived from an EMBL/GenBank/DDBJ whole genome shotgun (WGS) entry which is preliminary data.</text>
</comment>
<dbReference type="Proteomes" id="UP001595530">
    <property type="component" value="Unassembled WGS sequence"/>
</dbReference>
<dbReference type="PANTHER" id="PTHR48079">
    <property type="entry name" value="PROTEIN YEEZ"/>
    <property type="match status" value="1"/>
</dbReference>
<dbReference type="SUPFAM" id="SSF51735">
    <property type="entry name" value="NAD(P)-binding Rossmann-fold domains"/>
    <property type="match status" value="1"/>
</dbReference>
<dbReference type="InterPro" id="IPR051783">
    <property type="entry name" value="NAD(P)-dependent_oxidoreduct"/>
</dbReference>
<accession>A0ABV7FBE5</accession>
<dbReference type="RefSeq" id="WP_390333268.1">
    <property type="nucleotide sequence ID" value="NZ_JBHRTP010000100.1"/>
</dbReference>
<name>A0ABV7FBE5_9BURK</name>
<evidence type="ECO:0000259" key="1">
    <source>
        <dbReference type="Pfam" id="PF01370"/>
    </source>
</evidence>
<protein>
    <submittedName>
        <fullName evidence="2">NAD-dependent epimerase/dehydratase family protein</fullName>
    </submittedName>
</protein>
<feature type="domain" description="NAD-dependent epimerase/dehydratase" evidence="1">
    <location>
        <begin position="59"/>
        <end position="266"/>
    </location>
</feature>
<keyword evidence="3" id="KW-1185">Reference proteome</keyword>
<dbReference type="InterPro" id="IPR036291">
    <property type="entry name" value="NAD(P)-bd_dom_sf"/>
</dbReference>
<dbReference type="InterPro" id="IPR001509">
    <property type="entry name" value="Epimerase_deHydtase"/>
</dbReference>